<name>A0A4R4ABH9_MARGR</name>
<evidence type="ECO:0000313" key="3">
    <source>
        <dbReference type="Proteomes" id="UP000295247"/>
    </source>
</evidence>
<organism evidence="2 3">
    <name type="scientific">Marichromatium gracile</name>
    <name type="common">Chromatium gracile</name>
    <dbReference type="NCBI Taxonomy" id="1048"/>
    <lineage>
        <taxon>Bacteria</taxon>
        <taxon>Pseudomonadati</taxon>
        <taxon>Pseudomonadota</taxon>
        <taxon>Gammaproteobacteria</taxon>
        <taxon>Chromatiales</taxon>
        <taxon>Chromatiaceae</taxon>
        <taxon>Marichromatium</taxon>
    </lineage>
</organism>
<gene>
    <name evidence="2" type="ORF">EDC29_105154</name>
</gene>
<dbReference type="Pfam" id="PF08241">
    <property type="entry name" value="Methyltransf_11"/>
    <property type="match status" value="1"/>
</dbReference>
<evidence type="ECO:0000259" key="1">
    <source>
        <dbReference type="Pfam" id="PF08241"/>
    </source>
</evidence>
<dbReference type="Gene3D" id="3.40.50.150">
    <property type="entry name" value="Vaccinia Virus protein VP39"/>
    <property type="match status" value="1"/>
</dbReference>
<reference evidence="2 3" key="1">
    <citation type="submission" date="2019-03" db="EMBL/GenBank/DDBJ databases">
        <title>Genomic Encyclopedia of Type Strains, Phase IV (KMG-IV): sequencing the most valuable type-strain genomes for metagenomic binning, comparative biology and taxonomic classification.</title>
        <authorList>
            <person name="Goeker M."/>
        </authorList>
    </citation>
    <scope>NUCLEOTIDE SEQUENCE [LARGE SCALE GENOMIC DNA]</scope>
    <source>
        <strain evidence="2 3">DSM 203</strain>
    </source>
</reference>
<evidence type="ECO:0000313" key="2">
    <source>
        <dbReference type="EMBL" id="TCW35979.1"/>
    </source>
</evidence>
<dbReference type="GO" id="GO:0010420">
    <property type="term" value="F:polyprenyldihydroxybenzoate methyltransferase activity"/>
    <property type="evidence" value="ECO:0007669"/>
    <property type="project" value="TreeGrafter"/>
</dbReference>
<dbReference type="SUPFAM" id="SSF53335">
    <property type="entry name" value="S-adenosyl-L-methionine-dependent methyltransferases"/>
    <property type="match status" value="1"/>
</dbReference>
<dbReference type="RefSeq" id="WP_123140249.1">
    <property type="nucleotide sequence ID" value="NZ_NRRH01000016.1"/>
</dbReference>
<keyword evidence="2" id="KW-0808">Transferase</keyword>
<dbReference type="InterPro" id="IPR029063">
    <property type="entry name" value="SAM-dependent_MTases_sf"/>
</dbReference>
<sequence length="219" mass="24271">MTDSKSMNQADRDVSKLIGVTAAKLDELEQYYDSWSETYEDDLTSMGYEAPRLAAEAIKSHQIDPAQPILDAGCGVGLTGLHLGKLGYTAITGVDYSPKSLEKAEARNCYAELARVDLNKPLDFAENHFAAAQCIGTLTYIDNMAGLMREFHRVVKPGGIVQLSHRVDLYDDAYRQALGALTDQGHWTHVHHSEPQPYIPGHQDFGDDQAIIFDIFQVK</sequence>
<dbReference type="EMBL" id="SMDC01000005">
    <property type="protein sequence ID" value="TCW35979.1"/>
    <property type="molecule type" value="Genomic_DNA"/>
</dbReference>
<feature type="domain" description="Methyltransferase type 11" evidence="1">
    <location>
        <begin position="70"/>
        <end position="161"/>
    </location>
</feature>
<dbReference type="AlphaFoldDB" id="A0A4R4ABH9"/>
<dbReference type="InterPro" id="IPR013216">
    <property type="entry name" value="Methyltransf_11"/>
</dbReference>
<comment type="caution">
    <text evidence="2">The sequence shown here is derived from an EMBL/GenBank/DDBJ whole genome shotgun (WGS) entry which is preliminary data.</text>
</comment>
<proteinExistence type="predicted"/>
<accession>A0A4R4ABH9</accession>
<dbReference type="Proteomes" id="UP000295247">
    <property type="component" value="Unassembled WGS sequence"/>
</dbReference>
<dbReference type="GO" id="GO:0032259">
    <property type="term" value="P:methylation"/>
    <property type="evidence" value="ECO:0007669"/>
    <property type="project" value="UniProtKB-KW"/>
</dbReference>
<keyword evidence="2" id="KW-0489">Methyltransferase</keyword>
<protein>
    <submittedName>
        <fullName evidence="2">Methyltransferase family protein</fullName>
    </submittedName>
</protein>
<dbReference type="CDD" id="cd02440">
    <property type="entry name" value="AdoMet_MTases"/>
    <property type="match status" value="1"/>
</dbReference>
<dbReference type="PANTHER" id="PTHR43464:SF23">
    <property type="entry name" value="JUVENILE HORMONE ACID O-METHYLTRANSFERASE"/>
    <property type="match status" value="1"/>
</dbReference>
<dbReference type="PANTHER" id="PTHR43464">
    <property type="entry name" value="METHYLTRANSFERASE"/>
    <property type="match status" value="1"/>
</dbReference>